<dbReference type="OrthoDB" id="471980at2"/>
<evidence type="ECO:0000313" key="2">
    <source>
        <dbReference type="Proteomes" id="UP000033607"/>
    </source>
</evidence>
<proteinExistence type="predicted"/>
<dbReference type="RefSeq" id="WP_046282062.1">
    <property type="nucleotide sequence ID" value="NZ_LATL02000150.1"/>
</dbReference>
<accession>A0A0F5Y9C1</accession>
<gene>
    <name evidence="1" type="ORF">WN50_28825</name>
</gene>
<name>A0A0F5Y9C1_9CYAN</name>
<protein>
    <submittedName>
        <fullName evidence="1">Uncharacterized protein</fullName>
    </submittedName>
</protein>
<dbReference type="EMBL" id="LATL02000150">
    <property type="protein sequence ID" value="KKD34805.1"/>
    <property type="molecule type" value="Genomic_DNA"/>
</dbReference>
<evidence type="ECO:0000313" key="1">
    <source>
        <dbReference type="EMBL" id="KKD34805.1"/>
    </source>
</evidence>
<organism evidence="1 2">
    <name type="scientific">Limnoraphis robusta CS-951</name>
    <dbReference type="NCBI Taxonomy" id="1637645"/>
    <lineage>
        <taxon>Bacteria</taxon>
        <taxon>Bacillati</taxon>
        <taxon>Cyanobacteriota</taxon>
        <taxon>Cyanophyceae</taxon>
        <taxon>Oscillatoriophycideae</taxon>
        <taxon>Oscillatoriales</taxon>
        <taxon>Sirenicapillariaceae</taxon>
        <taxon>Limnoraphis</taxon>
    </lineage>
</organism>
<sequence>MGSRLSVSLSDEITEVVKLALSLSGKSQNAACTQWIMEGALREIALFKKAQLLKKPNFPYELPDSEDEPDE</sequence>
<dbReference type="AlphaFoldDB" id="A0A0F5Y9C1"/>
<comment type="caution">
    <text evidence="1">The sequence shown here is derived from an EMBL/GenBank/DDBJ whole genome shotgun (WGS) entry which is preliminary data.</text>
</comment>
<dbReference type="Proteomes" id="UP000033607">
    <property type="component" value="Unassembled WGS sequence"/>
</dbReference>
<reference evidence="1 2" key="1">
    <citation type="submission" date="2015-06" db="EMBL/GenBank/DDBJ databases">
        <title>Draft genome assembly of filamentous brackish cyanobacterium Limnoraphis robusta strain CS-951.</title>
        <authorList>
            <person name="Willis A."/>
            <person name="Parks M."/>
            <person name="Burford M.A."/>
        </authorList>
    </citation>
    <scope>NUCLEOTIDE SEQUENCE [LARGE SCALE GENOMIC DNA]</scope>
    <source>
        <strain evidence="1 2">CS-951</strain>
    </source>
</reference>